<dbReference type="PANTHER" id="PTHR23120:SF42">
    <property type="entry name" value="MAESTRO HEAT-LIKE REPEAT FAMILY MEMBER 3"/>
    <property type="match status" value="1"/>
</dbReference>
<feature type="region of interest" description="Disordered" evidence="2">
    <location>
        <begin position="1"/>
        <end position="83"/>
    </location>
</feature>
<dbReference type="AlphaFoldDB" id="A0A8B9VNL8"/>
<organism evidence="6 7">
    <name type="scientific">Anas zonorhyncha</name>
    <name type="common">Eastern spot-billed duck</name>
    <dbReference type="NCBI Taxonomy" id="75864"/>
    <lineage>
        <taxon>Eukaryota</taxon>
        <taxon>Metazoa</taxon>
        <taxon>Chordata</taxon>
        <taxon>Craniata</taxon>
        <taxon>Vertebrata</taxon>
        <taxon>Euteleostomi</taxon>
        <taxon>Archelosauria</taxon>
        <taxon>Archosauria</taxon>
        <taxon>Dinosauria</taxon>
        <taxon>Saurischia</taxon>
        <taxon>Theropoda</taxon>
        <taxon>Coelurosauria</taxon>
        <taxon>Aves</taxon>
        <taxon>Neognathae</taxon>
        <taxon>Galloanserae</taxon>
        <taxon>Anseriformes</taxon>
        <taxon>Anatidae</taxon>
        <taxon>Anatinae</taxon>
        <taxon>Anas</taxon>
    </lineage>
</organism>
<dbReference type="InterPro" id="IPR011989">
    <property type="entry name" value="ARM-like"/>
</dbReference>
<evidence type="ECO:0000313" key="7">
    <source>
        <dbReference type="Proteomes" id="UP000694549"/>
    </source>
</evidence>
<dbReference type="Ensembl" id="ENSAZOT00000027960.1">
    <property type="protein sequence ID" value="ENSAZOP00000026065.1"/>
    <property type="gene ID" value="ENSAZOG00000016669.1"/>
</dbReference>
<dbReference type="InterPro" id="IPR016024">
    <property type="entry name" value="ARM-type_fold"/>
</dbReference>
<reference evidence="6" key="2">
    <citation type="submission" date="2025-09" db="UniProtKB">
        <authorList>
            <consortium name="Ensembl"/>
        </authorList>
    </citation>
    <scope>IDENTIFICATION</scope>
</reference>
<dbReference type="PANTHER" id="PTHR23120">
    <property type="entry name" value="MAESTRO-RELATED HEAT DOMAIN-CONTAINING"/>
    <property type="match status" value="1"/>
</dbReference>
<evidence type="ECO:0000259" key="3">
    <source>
        <dbReference type="Pfam" id="PF21047"/>
    </source>
</evidence>
<dbReference type="GO" id="GO:0005737">
    <property type="term" value="C:cytoplasm"/>
    <property type="evidence" value="ECO:0007669"/>
    <property type="project" value="TreeGrafter"/>
</dbReference>
<dbReference type="Pfam" id="PF23210">
    <property type="entry name" value="HEAT_Maestro_2"/>
    <property type="match status" value="1"/>
</dbReference>
<name>A0A8B9VNL8_9AVES</name>
<evidence type="ECO:0000259" key="5">
    <source>
        <dbReference type="Pfam" id="PF23227"/>
    </source>
</evidence>
<reference evidence="6" key="1">
    <citation type="submission" date="2025-08" db="UniProtKB">
        <authorList>
            <consortium name="Ensembl"/>
        </authorList>
    </citation>
    <scope>IDENTIFICATION</scope>
</reference>
<sequence length="886" mass="99898">MEGAQEPQGDPERSPSPTMPQPPTQTSRPFNLASSPTSEAASEWDEEGGMPPRPPRQACQDTWSSRGSNQPAEDSLLAEDKTPVKAILPVEDSSLAEAISQEVGSSPAQDRRPVEDSLVVEDSGSTQDSKKKSQLLDSSNIWKLRRNSAVQSIRAYVRRKEKGNEEQKIVFLIEICDLCRCVTEKGVPMNLHGFCSKHKLVEHIMALLEKEPVDSLRTAFRQKAMETVALLSNTVPTALHGKRESLLNVCCKSVFFLPPESDMPETERALYAKTMDALDTMLEGFVLSCPITSFNTEMQNMLKVMLDFAGSKNSTVRERAVRRIERLITFIRWYLVTKILENFEIYSEDEPKDFNLCIPILGKLLGHLLLFSSGDDSMGHAALKSLFHMYTVVTEGRECILREDMEKYAKRHQSLEDTTFLFSITSTPCEIAKGFGGHLFPAERLDIILTALEALQDSSIHDKQGACSVLDAALEDPFYWLKDVPKTMECIRRNLGSIHTALARQCLDSLLLQMTKKMSREEVKNLLQFSPPRDSTDLAMWEVILAMPQTLERVLNIMMQDLPLRNWCTEVTKDTCIRRLAMLAQNHISEEDFVNPVHLQSYLRHPRPMMRFLVLKGLCTVSESPEKAREIQVLLPDILEALQDTNTDVVLKALLVLKNVMAHVERRKASGPALQLAEKLLPFFDHESSHMREHSICLFQTVVEAVLRQRKKEMKRTVHRSLLPLYFHMRDQSESVAKASGEALAVTAEFLRCKELKRLAQTEQTWRIGECLLQQDRGRVEEYLQQSQPYLQATQTLLRLEAVRFIGEPSPWVPLGAAFGSPRHSPVAPRTPRLGPCSRVQEGAQPGWPGQGLRCWERAGERGSDGVSVSRSCCALLRGPERGEAE</sequence>
<dbReference type="InterPro" id="IPR055406">
    <property type="entry name" value="HEAT_Maestro"/>
</dbReference>
<evidence type="ECO:0000313" key="6">
    <source>
        <dbReference type="Ensembl" id="ENSAZOP00000026065.1"/>
    </source>
</evidence>
<evidence type="ECO:0000259" key="4">
    <source>
        <dbReference type="Pfam" id="PF23210"/>
    </source>
</evidence>
<dbReference type="SUPFAM" id="SSF48371">
    <property type="entry name" value="ARM repeat"/>
    <property type="match status" value="2"/>
</dbReference>
<evidence type="ECO:0000256" key="1">
    <source>
        <dbReference type="ARBA" id="ARBA00022737"/>
    </source>
</evidence>
<feature type="domain" description="Maestro-like HEAT-repeats" evidence="3">
    <location>
        <begin position="317"/>
        <end position="555"/>
    </location>
</feature>
<dbReference type="InterPro" id="IPR045206">
    <property type="entry name" value="Maestro_heat-like_prot"/>
</dbReference>
<proteinExistence type="predicted"/>
<keyword evidence="1" id="KW-0677">Repeat</keyword>
<dbReference type="InterPro" id="IPR055408">
    <property type="entry name" value="HEAT_MROH2B-like"/>
</dbReference>
<feature type="domain" description="MROH2B-like HEAT-repeats" evidence="4">
    <location>
        <begin position="165"/>
        <end position="286"/>
    </location>
</feature>
<feature type="region of interest" description="Disordered" evidence="2">
    <location>
        <begin position="98"/>
        <end position="132"/>
    </location>
</feature>
<dbReference type="InterPro" id="IPR048465">
    <property type="entry name" value="Maestro-like_HEAT"/>
</dbReference>
<feature type="domain" description="Maestro/Maestro-like HEAT-repeats" evidence="5">
    <location>
        <begin position="598"/>
        <end position="807"/>
    </location>
</feature>
<evidence type="ECO:0000256" key="2">
    <source>
        <dbReference type="SAM" id="MobiDB-lite"/>
    </source>
</evidence>
<accession>A0A8B9VNL8</accession>
<dbReference type="Pfam" id="PF23227">
    <property type="entry name" value="HEAT_MROH2B_C"/>
    <property type="match status" value="1"/>
</dbReference>
<feature type="compositionally biased region" description="Polar residues" evidence="2">
    <location>
        <begin position="59"/>
        <end position="72"/>
    </location>
</feature>
<dbReference type="Proteomes" id="UP000694549">
    <property type="component" value="Unplaced"/>
</dbReference>
<protein>
    <submittedName>
        <fullName evidence="6">Uncharacterized protein</fullName>
    </submittedName>
</protein>
<dbReference type="Gene3D" id="1.25.10.10">
    <property type="entry name" value="Leucine-rich Repeat Variant"/>
    <property type="match status" value="1"/>
</dbReference>
<keyword evidence="7" id="KW-1185">Reference proteome</keyword>
<dbReference type="Pfam" id="PF21047">
    <property type="entry name" value="HEAT_Maestro"/>
    <property type="match status" value="1"/>
</dbReference>